<dbReference type="Gene3D" id="3.40.50.410">
    <property type="entry name" value="von Willebrand factor, type A domain"/>
    <property type="match status" value="1"/>
</dbReference>
<organism evidence="3 4">
    <name type="scientific">Cystobacter fuscus</name>
    <dbReference type="NCBI Taxonomy" id="43"/>
    <lineage>
        <taxon>Bacteria</taxon>
        <taxon>Pseudomonadati</taxon>
        <taxon>Myxococcota</taxon>
        <taxon>Myxococcia</taxon>
        <taxon>Myxococcales</taxon>
        <taxon>Cystobacterineae</taxon>
        <taxon>Archangiaceae</taxon>
        <taxon>Cystobacter</taxon>
    </lineage>
</organism>
<dbReference type="InterPro" id="IPR002035">
    <property type="entry name" value="VWF_A"/>
</dbReference>
<dbReference type="AlphaFoldDB" id="A0A250JAX6"/>
<dbReference type="RefSeq" id="WP_095988544.1">
    <property type="nucleotide sequence ID" value="NZ_CP022098.1"/>
</dbReference>
<dbReference type="InterPro" id="IPR051266">
    <property type="entry name" value="CLCR"/>
</dbReference>
<dbReference type="PANTHER" id="PTHR10579:SF43">
    <property type="entry name" value="ZINC FINGER (C3HC4-TYPE RING FINGER) FAMILY PROTEIN"/>
    <property type="match status" value="1"/>
</dbReference>
<dbReference type="PANTHER" id="PTHR10579">
    <property type="entry name" value="CALCIUM-ACTIVATED CHLORIDE CHANNEL REGULATOR"/>
    <property type="match status" value="1"/>
</dbReference>
<dbReference type="Pfam" id="PF00092">
    <property type="entry name" value="VWA"/>
    <property type="match status" value="1"/>
</dbReference>
<protein>
    <submittedName>
        <fullName evidence="3">VWA domain-containing protein</fullName>
    </submittedName>
</protein>
<dbReference type="SMART" id="SM00327">
    <property type="entry name" value="VWA"/>
    <property type="match status" value="1"/>
</dbReference>
<evidence type="ECO:0000259" key="2">
    <source>
        <dbReference type="PROSITE" id="PS50234"/>
    </source>
</evidence>
<dbReference type="EMBL" id="CP022098">
    <property type="protein sequence ID" value="ATB40730.1"/>
    <property type="molecule type" value="Genomic_DNA"/>
</dbReference>
<dbReference type="PROSITE" id="PS50234">
    <property type="entry name" value="VWFA"/>
    <property type="match status" value="1"/>
</dbReference>
<dbReference type="SUPFAM" id="SSF53300">
    <property type="entry name" value="vWA-like"/>
    <property type="match status" value="1"/>
</dbReference>
<feature type="region of interest" description="Disordered" evidence="1">
    <location>
        <begin position="510"/>
        <end position="536"/>
    </location>
</feature>
<proteinExistence type="predicted"/>
<evidence type="ECO:0000313" key="3">
    <source>
        <dbReference type="EMBL" id="ATB40730.1"/>
    </source>
</evidence>
<evidence type="ECO:0000313" key="4">
    <source>
        <dbReference type="Proteomes" id="UP000217257"/>
    </source>
</evidence>
<dbReference type="Proteomes" id="UP000217257">
    <property type="component" value="Chromosome"/>
</dbReference>
<name>A0A250JAX6_9BACT</name>
<dbReference type="InterPro" id="IPR036465">
    <property type="entry name" value="vWFA_dom_sf"/>
</dbReference>
<dbReference type="KEGG" id="cfus:CYFUS_006186"/>
<accession>A0A250JAX6</accession>
<gene>
    <name evidence="3" type="ORF">CYFUS_006186</name>
</gene>
<sequence>MKASYTLSHPVLPQGAASKIDLLVTFSAEDAAAATRRSLNLSVVIDRSGSMAGAPLKHALQASRELVERMGPEDSLSIVTYDDAVATVLAPTKVTDKAAIGKVLSQVRAGGCTNLSGGWLKGVEHVSSQKSDERINRVLLLTDGQANAGVRDPGQLTNMAREKSNAGIITTTLGFGANFNEDLLIGMANAGEGHFYYIQSPEDAAGVFGIEMEGLGSLVAQNLEVVIKPAATVKVASVLNRYRFESRGQEVAVGLGDVYAAEARQLAAELSVEASSAAGPVTLATLAYRAQVVVDGSVREVVGEIPIVARLASGMDVAVSPDKNVLAQTSRLRIARVKDQAIELADKGELASAGKRLREIISEVSQYLDKASYEIAEEMEQLAHYAQRLESSKYDAVIRKELRDQSYQAGTRNRGDLALRGTAGGSADSLEAVSDAGGGIVLECVREGGKLRVHATSAGYDPGFNVQFPRSVREEGVRYVVEKLETSGDGTFYRVGGSIKRLVVPGQERVARSQDAATSARKGKPSASKVTAGSAADLPTTNSVGTGVIVQCIKEGSKLRARVVSDGYDPDLNIRFPRDIREENVLYVVDEIITMANGTSYIACGDIKRLVQ</sequence>
<evidence type="ECO:0000256" key="1">
    <source>
        <dbReference type="SAM" id="MobiDB-lite"/>
    </source>
</evidence>
<feature type="domain" description="VWFA" evidence="2">
    <location>
        <begin position="40"/>
        <end position="223"/>
    </location>
</feature>
<reference evidence="3 4" key="1">
    <citation type="submission" date="2017-06" db="EMBL/GenBank/DDBJ databases">
        <title>Sequencing and comparative analysis of myxobacterial genomes.</title>
        <authorList>
            <person name="Rupp O."/>
            <person name="Goesmann A."/>
            <person name="Sogaard-Andersen L."/>
        </authorList>
    </citation>
    <scope>NUCLEOTIDE SEQUENCE [LARGE SCALE GENOMIC DNA]</scope>
    <source>
        <strain evidence="3 4">DSM 52655</strain>
    </source>
</reference>